<sequence>MATTAPNLSSSIRRCNTEHHIVEDRYYLHHHAPDHYHNRRLYTIRQHMSTSSLYQLMQNHASDKDASRTVVTGKFKQRRRKASMSSSQLTAMELPAKRPTAIAPAHMIRSHALIPATCSRLRLACETCQHTVHKHQYLYCRNCPVVCHARDTCLNDIPRDCPAHDLGLEGWGESEWIDFCVLLICLFVCLFEKLIGNHERIVDQLV</sequence>
<protein>
    <submittedName>
        <fullName evidence="3">Phorbol-ester/DAG-type domain-containing protein</fullName>
    </submittedName>
</protein>
<keyword evidence="2" id="KW-1185">Reference proteome</keyword>
<dbReference type="OrthoDB" id="1918044at2759"/>
<evidence type="ECO:0000313" key="2">
    <source>
        <dbReference type="Proteomes" id="UP000272942"/>
    </source>
</evidence>
<dbReference type="SUPFAM" id="SSF57889">
    <property type="entry name" value="Cysteine-rich domain"/>
    <property type="match status" value="1"/>
</dbReference>
<dbReference type="Proteomes" id="UP000272942">
    <property type="component" value="Unassembled WGS sequence"/>
</dbReference>
<name>A0A183AT97_9TREM</name>
<evidence type="ECO:0000313" key="1">
    <source>
        <dbReference type="EMBL" id="VDP86619.1"/>
    </source>
</evidence>
<organism evidence="3">
    <name type="scientific">Echinostoma caproni</name>
    <dbReference type="NCBI Taxonomy" id="27848"/>
    <lineage>
        <taxon>Eukaryota</taxon>
        <taxon>Metazoa</taxon>
        <taxon>Spiralia</taxon>
        <taxon>Lophotrochozoa</taxon>
        <taxon>Platyhelminthes</taxon>
        <taxon>Trematoda</taxon>
        <taxon>Digenea</taxon>
        <taxon>Plagiorchiida</taxon>
        <taxon>Echinostomata</taxon>
        <taxon>Echinostomatoidea</taxon>
        <taxon>Echinostomatidae</taxon>
        <taxon>Echinostoma</taxon>
    </lineage>
</organism>
<dbReference type="WBParaSite" id="ECPE_0001021401-mRNA-1">
    <property type="protein sequence ID" value="ECPE_0001021401-mRNA-1"/>
    <property type="gene ID" value="ECPE_0001021401"/>
</dbReference>
<accession>A0A183AT97</accession>
<dbReference type="InterPro" id="IPR046349">
    <property type="entry name" value="C1-like_sf"/>
</dbReference>
<reference evidence="1 2" key="2">
    <citation type="submission" date="2018-11" db="EMBL/GenBank/DDBJ databases">
        <authorList>
            <consortium name="Pathogen Informatics"/>
        </authorList>
    </citation>
    <scope>NUCLEOTIDE SEQUENCE [LARGE SCALE GENOMIC DNA]</scope>
    <source>
        <strain evidence="1 2">Egypt</strain>
    </source>
</reference>
<proteinExistence type="predicted"/>
<reference evidence="3" key="1">
    <citation type="submission" date="2016-06" db="UniProtKB">
        <authorList>
            <consortium name="WormBaseParasite"/>
        </authorList>
    </citation>
    <scope>IDENTIFICATION</scope>
</reference>
<evidence type="ECO:0000313" key="3">
    <source>
        <dbReference type="WBParaSite" id="ECPE_0001021401-mRNA-1"/>
    </source>
</evidence>
<dbReference type="AlphaFoldDB" id="A0A183AT97"/>
<dbReference type="EMBL" id="UZAN01048639">
    <property type="protein sequence ID" value="VDP86619.1"/>
    <property type="molecule type" value="Genomic_DNA"/>
</dbReference>
<gene>
    <name evidence="1" type="ORF">ECPE_LOCUS10182</name>
</gene>